<dbReference type="EMBL" id="JRPN01000031">
    <property type="protein sequence ID" value="KGT74505.1"/>
    <property type="molecule type" value="Genomic_DNA"/>
</dbReference>
<gene>
    <name evidence="1" type="ORF">MA20_38705</name>
</gene>
<dbReference type="RefSeq" id="WP_039147044.1">
    <property type="nucleotide sequence ID" value="NZ_CP081350.1"/>
</dbReference>
<organism evidence="1 2">
    <name type="scientific">Bradyrhizobium japonicum</name>
    <dbReference type="NCBI Taxonomy" id="375"/>
    <lineage>
        <taxon>Bacteria</taxon>
        <taxon>Pseudomonadati</taxon>
        <taxon>Pseudomonadota</taxon>
        <taxon>Alphaproteobacteria</taxon>
        <taxon>Hyphomicrobiales</taxon>
        <taxon>Nitrobacteraceae</taxon>
        <taxon>Bradyrhizobium</taxon>
    </lineage>
</organism>
<proteinExistence type="predicted"/>
<evidence type="ECO:0000313" key="1">
    <source>
        <dbReference type="EMBL" id="KGT74505.1"/>
    </source>
</evidence>
<name>A0A0A3XJN5_BRAJP</name>
<dbReference type="Proteomes" id="UP000030377">
    <property type="component" value="Unassembled WGS sequence"/>
</dbReference>
<evidence type="ECO:0000313" key="2">
    <source>
        <dbReference type="Proteomes" id="UP000030377"/>
    </source>
</evidence>
<protein>
    <submittedName>
        <fullName evidence="1">Uncharacterized protein</fullName>
    </submittedName>
</protein>
<accession>A0A0A3XJN5</accession>
<comment type="caution">
    <text evidence="1">The sequence shown here is derived from an EMBL/GenBank/DDBJ whole genome shotgun (WGS) entry which is preliminary data.</text>
</comment>
<reference evidence="1 2" key="1">
    <citation type="submission" date="2014-09" db="EMBL/GenBank/DDBJ databases">
        <title>Draft genome of Bradyrhizobium japonicum Is-34.</title>
        <authorList>
            <person name="Tsurumaru H."/>
            <person name="Yamakawa T."/>
            <person name="Hashimoto S."/>
            <person name="Okizaki K."/>
            <person name="Kanesaki Y."/>
            <person name="Yoshikawa H."/>
            <person name="Yajima S."/>
        </authorList>
    </citation>
    <scope>NUCLEOTIDE SEQUENCE [LARGE SCALE GENOMIC DNA]</scope>
    <source>
        <strain evidence="1 2">Is-34</strain>
    </source>
</reference>
<dbReference type="AlphaFoldDB" id="A0A0A3XJN5"/>
<sequence>MILESFDRRTLANMEAALERICDARPDGADHELRSLIADSIVACARKGQTSIGALTEAGEAALARRAISDRKQA</sequence>